<gene>
    <name evidence="12" type="ORF">R1sor_019133</name>
</gene>
<evidence type="ECO:0000256" key="4">
    <source>
        <dbReference type="ARBA" id="ARBA00021752"/>
    </source>
</evidence>
<keyword evidence="7" id="KW-0969">Cilium</keyword>
<comment type="caution">
    <text evidence="12">The sequence shown here is derived from an EMBL/GenBank/DDBJ whole genome shotgun (WGS) entry which is preliminary data.</text>
</comment>
<evidence type="ECO:0000256" key="2">
    <source>
        <dbReference type="ARBA" id="ARBA00004611"/>
    </source>
</evidence>
<keyword evidence="13" id="KW-1185">Reference proteome</keyword>
<comment type="function">
    <text evidence="1">Component of the nexin-dynein regulatory complex (N-DRC), a key regulator of ciliary/flagellar motility which maintains the alignment and integrity of the distal axoneme and regulates microtubule sliding in motile axonemes.</text>
</comment>
<evidence type="ECO:0000256" key="11">
    <source>
        <dbReference type="SAM" id="MobiDB-lite"/>
    </source>
</evidence>
<evidence type="ECO:0000256" key="9">
    <source>
        <dbReference type="ARBA" id="ARBA00023273"/>
    </source>
</evidence>
<evidence type="ECO:0000256" key="7">
    <source>
        <dbReference type="ARBA" id="ARBA00023069"/>
    </source>
</evidence>
<name>A0ABD3IFS4_9MARC</name>
<evidence type="ECO:0000256" key="5">
    <source>
        <dbReference type="ARBA" id="ARBA00022490"/>
    </source>
</evidence>
<evidence type="ECO:0000313" key="12">
    <source>
        <dbReference type="EMBL" id="KAL3701111.1"/>
    </source>
</evidence>
<keyword evidence="10" id="KW-0175">Coiled coil</keyword>
<dbReference type="AlphaFoldDB" id="A0ABD3IFS4"/>
<reference evidence="12 13" key="1">
    <citation type="submission" date="2024-09" db="EMBL/GenBank/DDBJ databases">
        <title>Chromosome-scale assembly of Riccia sorocarpa.</title>
        <authorList>
            <person name="Paukszto L."/>
        </authorList>
    </citation>
    <scope>NUCLEOTIDE SEQUENCE [LARGE SCALE GENOMIC DNA]</scope>
    <source>
        <strain evidence="12">LP-2024</strain>
        <tissue evidence="12">Aerial parts of the thallus</tissue>
    </source>
</reference>
<dbReference type="InterPro" id="IPR042815">
    <property type="entry name" value="DRC10"/>
</dbReference>
<evidence type="ECO:0000256" key="10">
    <source>
        <dbReference type="SAM" id="Coils"/>
    </source>
</evidence>
<protein>
    <recommendedName>
        <fullName evidence="4">Dynein regulatory complex protein 10</fullName>
    </recommendedName>
</protein>
<comment type="similarity">
    <text evidence="3">Belongs to the DRC10 family.</text>
</comment>
<accession>A0ABD3IFS4</accession>
<evidence type="ECO:0000256" key="1">
    <source>
        <dbReference type="ARBA" id="ARBA00003029"/>
    </source>
</evidence>
<dbReference type="PANTHER" id="PTHR31598">
    <property type="entry name" value="IQ DOMAIN-CONTAINING PROTEIN D"/>
    <property type="match status" value="1"/>
</dbReference>
<evidence type="ECO:0000256" key="3">
    <source>
        <dbReference type="ARBA" id="ARBA00009071"/>
    </source>
</evidence>
<keyword evidence="6" id="KW-0282">Flagellum</keyword>
<keyword evidence="9" id="KW-0966">Cell projection</keyword>
<dbReference type="PANTHER" id="PTHR31598:SF1">
    <property type="entry name" value="DYNEIN REGULATORY COMPLEX PROTEIN 10"/>
    <property type="match status" value="1"/>
</dbReference>
<evidence type="ECO:0000256" key="6">
    <source>
        <dbReference type="ARBA" id="ARBA00022846"/>
    </source>
</evidence>
<feature type="coiled-coil region" evidence="10">
    <location>
        <begin position="234"/>
        <end position="268"/>
    </location>
</feature>
<evidence type="ECO:0000256" key="8">
    <source>
        <dbReference type="ARBA" id="ARBA00023212"/>
    </source>
</evidence>
<feature type="region of interest" description="Disordered" evidence="11">
    <location>
        <begin position="430"/>
        <end position="459"/>
    </location>
</feature>
<dbReference type="Proteomes" id="UP001633002">
    <property type="component" value="Unassembled WGS sequence"/>
</dbReference>
<comment type="subcellular location">
    <subcellularLocation>
        <location evidence="2">Cytoplasm</location>
        <location evidence="2">Cytoskeleton</location>
        <location evidence="2">Flagellum axoneme</location>
    </subcellularLocation>
</comment>
<keyword evidence="5" id="KW-0963">Cytoplasm</keyword>
<proteinExistence type="inferred from homology"/>
<keyword evidence="8" id="KW-0206">Cytoskeleton</keyword>
<organism evidence="12 13">
    <name type="scientific">Riccia sorocarpa</name>
    <dbReference type="NCBI Taxonomy" id="122646"/>
    <lineage>
        <taxon>Eukaryota</taxon>
        <taxon>Viridiplantae</taxon>
        <taxon>Streptophyta</taxon>
        <taxon>Embryophyta</taxon>
        <taxon>Marchantiophyta</taxon>
        <taxon>Marchantiopsida</taxon>
        <taxon>Marchantiidae</taxon>
        <taxon>Marchantiales</taxon>
        <taxon>Ricciaceae</taxon>
        <taxon>Riccia</taxon>
    </lineage>
</organism>
<sequence>MSGMVSRMSITKPAMKKTSVAKKPVFPLPGFFPRYGQYIPDEEEMKEEVLEVEEVEKEPTLPDNIEEVIVRKPPVIYCSALLRLIDEGLEMLWGLSYLTDEFLSLMDQRISDPAKEEHAEKLKNEIHPEICEGLLVHVDLLFNWEHAVLAGEKECLSEAEGQLGFSAWVLARLFIVHKDAAKVLASLRTKQSGSGRCFHKMFQKFRVLALKRLGTSLEEEESIEDYRTEMAFREEKALKEHQALELQLEADRRERAREYAQYKEAEKKIQQDKDISNAQRMALEGKLKADCDALEKQEYDAFHAEESLLIAENTTMSTTLIKMQNDNRDRELSLRGKKGQSVEEVQALLDEYDQALLLRKTELEILSADHDNTKQKINLYQGYFDEKARLAAIKAEEERLAWERRCNKFVERKVPYHAARKIQRAWRKHRAYLAKQRKKGKGGKKKKGKKGKKGGKKNK</sequence>
<dbReference type="EMBL" id="JBJQOH010000001">
    <property type="protein sequence ID" value="KAL3701111.1"/>
    <property type="molecule type" value="Genomic_DNA"/>
</dbReference>
<evidence type="ECO:0000313" key="13">
    <source>
        <dbReference type="Proteomes" id="UP001633002"/>
    </source>
</evidence>